<proteinExistence type="predicted"/>
<accession>A0A396SB14</accession>
<comment type="caution">
    <text evidence="2">The sequence shown here is derived from an EMBL/GenBank/DDBJ whole genome shotgun (WGS) entry which is preliminary data.</text>
</comment>
<dbReference type="OrthoDB" id="2564399at2"/>
<organism evidence="2 3">
    <name type="scientific">Ureibacillus yapensis</name>
    <dbReference type="NCBI Taxonomy" id="2304605"/>
    <lineage>
        <taxon>Bacteria</taxon>
        <taxon>Bacillati</taxon>
        <taxon>Bacillota</taxon>
        <taxon>Bacilli</taxon>
        <taxon>Bacillales</taxon>
        <taxon>Caryophanaceae</taxon>
        <taxon>Ureibacillus</taxon>
    </lineage>
</organism>
<dbReference type="EMBL" id="QWEI01000002">
    <property type="protein sequence ID" value="RHW38220.1"/>
    <property type="molecule type" value="Genomic_DNA"/>
</dbReference>
<dbReference type="RefSeq" id="WP_118875255.1">
    <property type="nucleotide sequence ID" value="NZ_QWEI01000002.1"/>
</dbReference>
<evidence type="ECO:0000313" key="2">
    <source>
        <dbReference type="EMBL" id="RHW38220.1"/>
    </source>
</evidence>
<dbReference type="AlphaFoldDB" id="A0A396SB14"/>
<gene>
    <name evidence="2" type="ORF">D1B33_04855</name>
</gene>
<reference evidence="2 3" key="1">
    <citation type="submission" date="2018-08" db="EMBL/GenBank/DDBJ databases">
        <title>Lysinibacillus sp. YLB-03 draft genome sequence.</title>
        <authorList>
            <person name="Yu L."/>
        </authorList>
    </citation>
    <scope>NUCLEOTIDE SEQUENCE [LARGE SCALE GENOMIC DNA]</scope>
    <source>
        <strain evidence="2 3">YLB-03</strain>
    </source>
</reference>
<sequence length="326" mass="37884">MKKLNDKKDQLFDAIADLLHEGKGTESILEELNQQLINGKNTKEVKAYLESLVAAEKSRKFLEEKNANKKQNSDDSSRWVVCYFKKLKEVELTMAKAKHLLLLLTMLEMKSENVLWVSKNKPAKISDVAKVLDVSAKQARRILEEFNGTFLDLEISDTNRIAKVTIKKEFHQMGEQDSKKKSWAKLYKVRIEQLHEKLLAEGKSTIELGLLYKILPYVHYETNYICRYPDYENAEEIEALNGKELADLLGHDEATICSYMNHLYDYGVVLPIGSGKDVIYKVHPDYVMRRPSIYDDFMRKDFAVVKSRKKSSIENRRNRGRKKERI</sequence>
<dbReference type="Proteomes" id="UP000265692">
    <property type="component" value="Unassembled WGS sequence"/>
</dbReference>
<feature type="coiled-coil region" evidence="1">
    <location>
        <begin position="45"/>
        <end position="72"/>
    </location>
</feature>
<name>A0A396SB14_9BACL</name>
<keyword evidence="3" id="KW-1185">Reference proteome</keyword>
<evidence type="ECO:0000313" key="3">
    <source>
        <dbReference type="Proteomes" id="UP000265692"/>
    </source>
</evidence>
<keyword evidence="1" id="KW-0175">Coiled coil</keyword>
<protein>
    <submittedName>
        <fullName evidence="2">Uncharacterized protein</fullName>
    </submittedName>
</protein>
<evidence type="ECO:0000256" key="1">
    <source>
        <dbReference type="SAM" id="Coils"/>
    </source>
</evidence>